<reference evidence="1 2" key="1">
    <citation type="submission" date="2014-01" db="EMBL/GenBank/DDBJ databases">
        <authorList>
            <person name="Zelazny A."/>
            <person name="Olivier K."/>
            <person name="Sampaio E.P."/>
            <person name="Holland S.M."/>
            <person name="Tallon L.J."/>
            <person name="Sadzewicz L.K."/>
            <person name="Sengamalay N."/>
            <person name="Fraser C.M."/>
            <person name="Hine E."/>
            <person name="Shefchek K.A."/>
            <person name="Das S.P."/>
            <person name="Shallom S.J."/>
            <person name="Agrawal S."/>
            <person name="Tettelin H."/>
        </authorList>
    </citation>
    <scope>NUCLEOTIDE SEQUENCE [LARGE SCALE GENOMIC DNA]</scope>
    <source>
        <strain evidence="1 2">MAB_030201_1075</strain>
    </source>
</reference>
<proteinExistence type="predicted"/>
<organism evidence="1 2">
    <name type="scientific">Mycobacteroides abscessus MAB_030201_1075</name>
    <dbReference type="NCBI Taxonomy" id="1335410"/>
    <lineage>
        <taxon>Bacteria</taxon>
        <taxon>Bacillati</taxon>
        <taxon>Actinomycetota</taxon>
        <taxon>Actinomycetes</taxon>
        <taxon>Mycobacteriales</taxon>
        <taxon>Mycobacteriaceae</taxon>
        <taxon>Mycobacteroides</taxon>
        <taxon>Mycobacteroides abscessus</taxon>
    </lineage>
</organism>
<sequence length="41" mass="4697">MLKYPVSDRFQAHLSMFAPEVCSAYRPTRVGKLIASIRWVA</sequence>
<name>A0A829PNI3_9MYCO</name>
<accession>A0A829PNI3</accession>
<dbReference type="AlphaFoldDB" id="A0A829PNI3"/>
<comment type="caution">
    <text evidence="1">The sequence shown here is derived from an EMBL/GenBank/DDBJ whole genome shotgun (WGS) entry which is preliminary data.</text>
</comment>
<evidence type="ECO:0000313" key="1">
    <source>
        <dbReference type="EMBL" id="ETZ88768.1"/>
    </source>
</evidence>
<gene>
    <name evidence="1" type="ORF">L829_2338</name>
</gene>
<dbReference type="EMBL" id="JAOX01000001">
    <property type="protein sequence ID" value="ETZ88768.1"/>
    <property type="molecule type" value="Genomic_DNA"/>
</dbReference>
<evidence type="ECO:0000313" key="2">
    <source>
        <dbReference type="Proteomes" id="UP000019854"/>
    </source>
</evidence>
<dbReference type="Proteomes" id="UP000019854">
    <property type="component" value="Unassembled WGS sequence"/>
</dbReference>
<protein>
    <submittedName>
        <fullName evidence="1">Uncharacterized protein</fullName>
    </submittedName>
</protein>